<feature type="compositionally biased region" description="Acidic residues" evidence="2">
    <location>
        <begin position="81"/>
        <end position="94"/>
    </location>
</feature>
<feature type="compositionally biased region" description="Polar residues" evidence="2">
    <location>
        <begin position="1375"/>
        <end position="1391"/>
    </location>
</feature>
<name>A0A7J6PSS1_PEROL</name>
<keyword evidence="4" id="KW-1185">Reference proteome</keyword>
<dbReference type="EMBL" id="JABANO010038039">
    <property type="protein sequence ID" value="KAF4699214.1"/>
    <property type="molecule type" value="Genomic_DNA"/>
</dbReference>
<sequence length="1619" mass="180156">MDPSPEPLLEPGEESQDTASLARVSEISFTPAMISGSQNPAKVCEGGMSTLVTASTADSTAQDVRPSRTSTGEHGCSEEGLGGDDGPDGTELGDDQSLAQSLNYVVDEYRRKKFFDEWDARSSALVRVEDFSSCRELPDGSAIVGRMWDIVDLDARRSSLTDYNKAVTMNLSQGCSGPWDIDFDQLRMSMCVQLTEEMNDFPLKLSSGIHISKLIEMMYTNWKSLLTQTHKIKLTRQEIEDTEKAFHLIINNFPAILRNKMSFKVPNYAAFQAVTPGEAYNLVVMMETIAASNRASNVVPKTAVTLLRGFRAIFLALPQSEKSFEGLLKTFKDTTGGQGVEKSNRPILKALFEEKKCIIDEVVLHEMVLHEATISSFDNNKALNTTFTWEVLNALFRNDWSRSLSAGEASPRARLMIDNVHKFFDVNSETTFVMHRMVGENSLLKQEDGSPFDAEGLRRYMLSIVAGALGQGGKLKVYGRSKSYHKSDVLQMKFACVMWMIFKAHPAMYAAIQSLPHDYAKQLLMRLRSKEADITTILSSYAIVFTEGLHSDACSRTRFEEIDPAKIFFPAKEIMSEIYSKKDEESRKEEMLREKKEQAEREQHLALIAEAEKQRKAANDELKRMKQEKMNADQSRFDLIVQQSIETTLAALQESKKKCEDYKKQVDSDLKEAAHEILDERVLVADFQQVPKRSSSSSASTDLATGGSPSLPCWISEALRSLRTILGSSPPDLVYVDCADDKYMNGSDYSSCSIPISCKDKQPAEHVELFMREIVEHFLVNTKHPMTIILRTPTSSPSGISTALQLLCSFSSHKERQNMIPKSKPCEESEDSVLDMTRVTVPADDPRDVALKSPVEQDGSSVTSEKRISYRLRNYWDIGYPIEISLKEQYVQRTREKLKALRKRDREAAEVRLCTAFVAPENLYMIQRSSKGSPGRRRLSVDGSKEELSPRERAFKQLYREDEKRAVLVGEKDDPLSAGSSDLSLRTFVDLFSALGVKATSKVLIVCPGENNCNSILAAAGRLGCSVVLPLRVAKLVQYPALYNALTMKLTEGLRKREFLPCKKIPVRPVTEEIDFLLGARRQAILLTRGVDNPMTKEEEQEYEVTVLHTCEALIPAHLEVHVKLDLWREDPLVQANTRLRRLESDNAVQAVTLKAFDSHVHSLTRSDASWLYLKEPVVEGQEVFRLDGFTHCSTRAESVIDVICARTGQPREEALECDDVRGRKRRKRAQNEGSLSAGHRAQTCHDFPPASWQIIKATYSMPAKIYDWAKEGIEAKSLEDAPQTRTGAPAANHTIECGKLFIYGSTDDFEGLHVLKDETQFEGWDDAKNCRSAFADPPLALKVNSDDESVFSLVATRPLFKGDLLWICKSPTHSVQGSRTATSSQPSTPEKNMETVDRRPVKNARPPHRERASDPSGTELDPEIDLFQLAEEPVSVKEVCEGGKATVKRKGNSAKSAAPAKSVDVTRMAKLSTPSLAPVVSIGKQSSKRIAAQVASTTKAKLKKMGKEVGASASSTEAQGGRTTTGKERLRLPKGTKESASRMLTQQDGMEGGTHKHKTGERQDNAQNEKNEDDEVHDKTDHETEESSRSDSDSMYMGTGSDSSVSSPSSNSDSADSF</sequence>
<evidence type="ECO:0000256" key="2">
    <source>
        <dbReference type="SAM" id="MobiDB-lite"/>
    </source>
</evidence>
<feature type="region of interest" description="Disordered" evidence="2">
    <location>
        <begin position="929"/>
        <end position="948"/>
    </location>
</feature>
<keyword evidence="1" id="KW-0175">Coiled coil</keyword>
<feature type="compositionally biased region" description="Polar residues" evidence="2">
    <location>
        <begin position="54"/>
        <end position="72"/>
    </location>
</feature>
<feature type="compositionally biased region" description="Basic and acidic residues" evidence="2">
    <location>
        <begin position="1392"/>
        <end position="1401"/>
    </location>
</feature>
<evidence type="ECO:0000313" key="3">
    <source>
        <dbReference type="EMBL" id="KAF4699214.1"/>
    </source>
</evidence>
<feature type="compositionally biased region" description="Basic and acidic residues" evidence="2">
    <location>
        <begin position="1561"/>
        <end position="1593"/>
    </location>
</feature>
<feature type="compositionally biased region" description="Basic and acidic residues" evidence="2">
    <location>
        <begin position="1526"/>
        <end position="1541"/>
    </location>
</feature>
<reference evidence="3 4" key="1">
    <citation type="submission" date="2020-04" db="EMBL/GenBank/DDBJ databases">
        <title>Perkinsus olseni comparative genomics.</title>
        <authorList>
            <person name="Bogema D.R."/>
        </authorList>
    </citation>
    <scope>NUCLEOTIDE SEQUENCE [LARGE SCALE GENOMIC DNA]</scope>
    <source>
        <strain evidence="3 4">ATCC PRA-207</strain>
    </source>
</reference>
<feature type="region of interest" description="Disordered" evidence="2">
    <location>
        <begin position="54"/>
        <end position="96"/>
    </location>
</feature>
<accession>A0A7J6PSS1</accession>
<protein>
    <submittedName>
        <fullName evidence="3">Uncharacterized protein</fullName>
    </submittedName>
</protein>
<gene>
    <name evidence="3" type="ORF">FOZ63_006019</name>
</gene>
<feature type="compositionally biased region" description="Polar residues" evidence="2">
    <location>
        <begin position="1513"/>
        <end position="1525"/>
    </location>
</feature>
<dbReference type="Proteomes" id="UP000553632">
    <property type="component" value="Unassembled WGS sequence"/>
</dbReference>
<feature type="region of interest" description="Disordered" evidence="2">
    <location>
        <begin position="1"/>
        <end position="20"/>
    </location>
</feature>
<proteinExistence type="predicted"/>
<evidence type="ECO:0000313" key="4">
    <source>
        <dbReference type="Proteomes" id="UP000553632"/>
    </source>
</evidence>
<feature type="region of interest" description="Disordered" evidence="2">
    <location>
        <begin position="1490"/>
        <end position="1619"/>
    </location>
</feature>
<comment type="caution">
    <text evidence="3">The sequence shown here is derived from an EMBL/GenBank/DDBJ whole genome shotgun (WGS) entry which is preliminary data.</text>
</comment>
<feature type="region of interest" description="Disordered" evidence="2">
    <location>
        <begin position="1375"/>
        <end position="1422"/>
    </location>
</feature>
<evidence type="ECO:0000256" key="1">
    <source>
        <dbReference type="SAM" id="Coils"/>
    </source>
</evidence>
<feature type="region of interest" description="Disordered" evidence="2">
    <location>
        <begin position="1217"/>
        <end position="1242"/>
    </location>
</feature>
<feature type="compositionally biased region" description="Low complexity" evidence="2">
    <location>
        <begin position="1602"/>
        <end position="1619"/>
    </location>
</feature>
<feature type="compositionally biased region" description="Basic and acidic residues" evidence="2">
    <location>
        <begin position="939"/>
        <end position="948"/>
    </location>
</feature>
<organism evidence="3 4">
    <name type="scientific">Perkinsus olseni</name>
    <name type="common">Perkinsus atlanticus</name>
    <dbReference type="NCBI Taxonomy" id="32597"/>
    <lineage>
        <taxon>Eukaryota</taxon>
        <taxon>Sar</taxon>
        <taxon>Alveolata</taxon>
        <taxon>Perkinsozoa</taxon>
        <taxon>Perkinsea</taxon>
        <taxon>Perkinsida</taxon>
        <taxon>Perkinsidae</taxon>
        <taxon>Perkinsus</taxon>
    </lineage>
</organism>
<feature type="coiled-coil region" evidence="1">
    <location>
        <begin position="581"/>
        <end position="672"/>
    </location>
</feature>